<dbReference type="RefSeq" id="XP_001274315.1">
    <property type="nucleotide sequence ID" value="XM_001274314.1"/>
</dbReference>
<evidence type="ECO:0000313" key="3">
    <source>
        <dbReference type="Proteomes" id="UP000006701"/>
    </source>
</evidence>
<evidence type="ECO:0000259" key="1">
    <source>
        <dbReference type="Pfam" id="PF12937"/>
    </source>
</evidence>
<dbReference type="SUPFAM" id="SSF52047">
    <property type="entry name" value="RNI-like"/>
    <property type="match status" value="1"/>
</dbReference>
<dbReference type="Proteomes" id="UP000006701">
    <property type="component" value="Unassembled WGS sequence"/>
</dbReference>
<dbReference type="Pfam" id="PF12937">
    <property type="entry name" value="F-box-like"/>
    <property type="match status" value="1"/>
</dbReference>
<reference evidence="2 3" key="1">
    <citation type="journal article" date="2008" name="PLoS Genet.">
        <title>Genomic islands in the pathogenic filamentous fungus Aspergillus fumigatus.</title>
        <authorList>
            <person name="Fedorova N.D."/>
            <person name="Khaldi N."/>
            <person name="Joardar V.S."/>
            <person name="Maiti R."/>
            <person name="Amedeo P."/>
            <person name="Anderson M.J."/>
            <person name="Crabtree J."/>
            <person name="Silva J.C."/>
            <person name="Badger J.H."/>
            <person name="Albarraq A."/>
            <person name="Angiuoli S."/>
            <person name="Bussey H."/>
            <person name="Bowyer P."/>
            <person name="Cotty P.J."/>
            <person name="Dyer P.S."/>
            <person name="Egan A."/>
            <person name="Galens K."/>
            <person name="Fraser-Liggett C.M."/>
            <person name="Haas B.J."/>
            <person name="Inman J.M."/>
            <person name="Kent R."/>
            <person name="Lemieux S."/>
            <person name="Malavazi I."/>
            <person name="Orvis J."/>
            <person name="Roemer T."/>
            <person name="Ronning C.M."/>
            <person name="Sundaram J.P."/>
            <person name="Sutton G."/>
            <person name="Turner G."/>
            <person name="Venter J.C."/>
            <person name="White O.R."/>
            <person name="Whitty B.R."/>
            <person name="Youngman P."/>
            <person name="Wolfe K.H."/>
            <person name="Goldman G.H."/>
            <person name="Wortman J.R."/>
            <person name="Jiang B."/>
            <person name="Denning D.W."/>
            <person name="Nierman W.C."/>
        </authorList>
    </citation>
    <scope>NUCLEOTIDE SEQUENCE [LARGE SCALE GENOMIC DNA]</scope>
    <source>
        <strain evidence="3">ATCC 1007 / CBS 513.65 / DSM 816 / NCTC 3887 / NRRL 1</strain>
    </source>
</reference>
<dbReference type="OMA" id="YKVWTHH"/>
<dbReference type="VEuPathDB" id="FungiDB:ACLA_013240"/>
<sequence length="451" mass="51834">MANLPTLPVELLLQISKYLCPHCSGPYPTVCQTKSLSRLTRTCRGLRDILQPYLFHHYYHTSEPAARLLSFLRALYTRPDLTECVTSLGFHESCRYDKLGEDDRAMVEDCLARLGLPALPDDWHDHVVENRSHIPMEVIIASCPNLETLEIPVNPEWMLDVVESFPCVSKPIVLDKLRKLRVSHFYISGDHWAVPYGQIEPLLSAAPNLEQLTLPTLDSFYEDTHGLPPLEMLTLLDLDENAATPYFLQRILSVCPRLEKFVLYWIGADGYGEPSDDWSPMDVWKALRQARDSLRELTFESINEEPEGRVIADCLSTLNEFTKLEVLAVNGIALAVIYQTWVRRDHNHDMEEFVHQLFPSTVKEITLCDPSGPFLEAVRLLAQEGARQRYPNLRKISITQSQHLQTFWGDAVQWVRNQESLRRKFQNTGVELCIDLPPIPDTIQEWPMFLR</sequence>
<dbReference type="InterPro" id="IPR032675">
    <property type="entry name" value="LRR_dom_sf"/>
</dbReference>
<evidence type="ECO:0000313" key="2">
    <source>
        <dbReference type="EMBL" id="EAW12889.1"/>
    </source>
</evidence>
<gene>
    <name evidence="2" type="ORF">ACLA_013240</name>
</gene>
<accession>A1CAX1</accession>
<dbReference type="GeneID" id="4706373"/>
<organism evidence="2 3">
    <name type="scientific">Aspergillus clavatus (strain ATCC 1007 / CBS 513.65 / DSM 816 / NCTC 3887 / NRRL 1 / QM 1276 / 107)</name>
    <dbReference type="NCBI Taxonomy" id="344612"/>
    <lineage>
        <taxon>Eukaryota</taxon>
        <taxon>Fungi</taxon>
        <taxon>Dikarya</taxon>
        <taxon>Ascomycota</taxon>
        <taxon>Pezizomycotina</taxon>
        <taxon>Eurotiomycetes</taxon>
        <taxon>Eurotiomycetidae</taxon>
        <taxon>Eurotiales</taxon>
        <taxon>Aspergillaceae</taxon>
        <taxon>Aspergillus</taxon>
        <taxon>Aspergillus subgen. Fumigati</taxon>
    </lineage>
</organism>
<dbReference type="STRING" id="344612.A1CAX1"/>
<keyword evidence="3" id="KW-1185">Reference proteome</keyword>
<proteinExistence type="predicted"/>
<dbReference type="eggNOG" id="ENOG502T6IA">
    <property type="taxonomic scope" value="Eukaryota"/>
</dbReference>
<dbReference type="Gene3D" id="3.80.10.10">
    <property type="entry name" value="Ribonuclease Inhibitor"/>
    <property type="match status" value="1"/>
</dbReference>
<dbReference type="AlphaFoldDB" id="A1CAX1"/>
<feature type="domain" description="F-box" evidence="1">
    <location>
        <begin position="5"/>
        <end position="59"/>
    </location>
</feature>
<protein>
    <submittedName>
        <fullName evidence="2">F-box domain protein</fullName>
    </submittedName>
</protein>
<dbReference type="KEGG" id="act:ACLA_013240"/>
<dbReference type="HOGENOM" id="CLU_038834_0_0_1"/>
<dbReference type="InterPro" id="IPR001810">
    <property type="entry name" value="F-box_dom"/>
</dbReference>
<dbReference type="EMBL" id="DS027049">
    <property type="protein sequence ID" value="EAW12889.1"/>
    <property type="molecule type" value="Genomic_DNA"/>
</dbReference>
<dbReference type="OrthoDB" id="4757858at2759"/>
<name>A1CAX1_ASPCL</name>